<dbReference type="EMBL" id="JANPWB010000003">
    <property type="protein sequence ID" value="KAJ1199605.1"/>
    <property type="molecule type" value="Genomic_DNA"/>
</dbReference>
<gene>
    <name evidence="1" type="ORF">NDU88_003438</name>
</gene>
<sequence length="106" mass="12128">MPDIRLSKRLFYGELEKGKCTQGGQKKCFKDTLKVSLKCFVINPDSWEILAQDHPAWQSCISKGATSYEQSRIAEVQKKRELRKFIANSLPTNPADHFCQTCSRAF</sequence>
<evidence type="ECO:0000313" key="1">
    <source>
        <dbReference type="EMBL" id="KAJ1199605.1"/>
    </source>
</evidence>
<accession>A0AAV7VHC4</accession>
<proteinExistence type="predicted"/>
<organism evidence="1 2">
    <name type="scientific">Pleurodeles waltl</name>
    <name type="common">Iberian ribbed newt</name>
    <dbReference type="NCBI Taxonomy" id="8319"/>
    <lineage>
        <taxon>Eukaryota</taxon>
        <taxon>Metazoa</taxon>
        <taxon>Chordata</taxon>
        <taxon>Craniata</taxon>
        <taxon>Vertebrata</taxon>
        <taxon>Euteleostomi</taxon>
        <taxon>Amphibia</taxon>
        <taxon>Batrachia</taxon>
        <taxon>Caudata</taxon>
        <taxon>Salamandroidea</taxon>
        <taxon>Salamandridae</taxon>
        <taxon>Pleurodelinae</taxon>
        <taxon>Pleurodeles</taxon>
    </lineage>
</organism>
<name>A0AAV7VHC4_PLEWA</name>
<dbReference type="AlphaFoldDB" id="A0AAV7VHC4"/>
<protein>
    <submittedName>
        <fullName evidence="1">Uncharacterized protein</fullName>
    </submittedName>
</protein>
<keyword evidence="2" id="KW-1185">Reference proteome</keyword>
<dbReference type="Proteomes" id="UP001066276">
    <property type="component" value="Chromosome 2_1"/>
</dbReference>
<comment type="caution">
    <text evidence="1">The sequence shown here is derived from an EMBL/GenBank/DDBJ whole genome shotgun (WGS) entry which is preliminary data.</text>
</comment>
<evidence type="ECO:0000313" key="2">
    <source>
        <dbReference type="Proteomes" id="UP001066276"/>
    </source>
</evidence>
<reference evidence="1" key="1">
    <citation type="journal article" date="2022" name="bioRxiv">
        <title>Sequencing and chromosome-scale assembly of the giantPleurodeles waltlgenome.</title>
        <authorList>
            <person name="Brown T."/>
            <person name="Elewa A."/>
            <person name="Iarovenko S."/>
            <person name="Subramanian E."/>
            <person name="Araus A.J."/>
            <person name="Petzold A."/>
            <person name="Susuki M."/>
            <person name="Suzuki K.-i.T."/>
            <person name="Hayashi T."/>
            <person name="Toyoda A."/>
            <person name="Oliveira C."/>
            <person name="Osipova E."/>
            <person name="Leigh N.D."/>
            <person name="Simon A."/>
            <person name="Yun M.H."/>
        </authorList>
    </citation>
    <scope>NUCLEOTIDE SEQUENCE</scope>
    <source>
        <strain evidence="1">20211129_DDA</strain>
        <tissue evidence="1">Liver</tissue>
    </source>
</reference>